<gene>
    <name evidence="1" type="ORF">Hyperionvirus18_1</name>
</gene>
<dbReference type="EMBL" id="MK072400">
    <property type="protein sequence ID" value="AYV84125.1"/>
    <property type="molecule type" value="Genomic_DNA"/>
</dbReference>
<proteinExistence type="predicted"/>
<evidence type="ECO:0000313" key="1">
    <source>
        <dbReference type="EMBL" id="AYV84125.1"/>
    </source>
</evidence>
<accession>A0A3G5AA58</accession>
<organism evidence="1">
    <name type="scientific">Hyperionvirus sp</name>
    <dbReference type="NCBI Taxonomy" id="2487770"/>
    <lineage>
        <taxon>Viruses</taxon>
        <taxon>Varidnaviria</taxon>
        <taxon>Bamfordvirae</taxon>
        <taxon>Nucleocytoviricota</taxon>
        <taxon>Megaviricetes</taxon>
        <taxon>Imitervirales</taxon>
        <taxon>Mimiviridae</taxon>
        <taxon>Klosneuvirinae</taxon>
    </lineage>
</organism>
<feature type="non-terminal residue" evidence="1">
    <location>
        <position position="1"/>
    </location>
</feature>
<protein>
    <submittedName>
        <fullName evidence="1">Uncharacterized protein</fullName>
    </submittedName>
</protein>
<name>A0A3G5AA58_9VIRU</name>
<reference evidence="1" key="1">
    <citation type="submission" date="2018-10" db="EMBL/GenBank/DDBJ databases">
        <title>Hidden diversity of soil giant viruses.</title>
        <authorList>
            <person name="Schulz F."/>
            <person name="Alteio L."/>
            <person name="Goudeau D."/>
            <person name="Ryan E.M."/>
            <person name="Malmstrom R.R."/>
            <person name="Blanchard J."/>
            <person name="Woyke T."/>
        </authorList>
    </citation>
    <scope>NUCLEOTIDE SEQUENCE</scope>
    <source>
        <strain evidence="1">HYV1</strain>
    </source>
</reference>
<sequence length="36" mass="4447">IIYACRFEINIIVNVIFPIEFIWDFNHCVYNIRDRS</sequence>